<evidence type="ECO:0000313" key="8">
    <source>
        <dbReference type="Proteomes" id="UP000195602"/>
    </source>
</evidence>
<reference evidence="7 8" key="1">
    <citation type="submission" date="2017-04" db="EMBL/GenBank/DDBJ databases">
        <title>Draft genome of the yeast Clavispora lusitaniae type strain CBS 6936.</title>
        <authorList>
            <person name="Durrens P."/>
            <person name="Klopp C."/>
            <person name="Biteau N."/>
            <person name="Fitton-Ouhabi V."/>
            <person name="Dementhon K."/>
            <person name="Accoceberry I."/>
            <person name="Sherman D.J."/>
            <person name="Noel T."/>
        </authorList>
    </citation>
    <scope>NUCLEOTIDE SEQUENCE [LARGE SCALE GENOMIC DNA]</scope>
    <source>
        <strain evidence="7 8">CBS 6936</strain>
    </source>
</reference>
<comment type="cofactor">
    <cofactor evidence="1">
        <name>Mg(2+)</name>
        <dbReference type="ChEBI" id="CHEBI:18420"/>
    </cofactor>
</comment>
<name>A0AA91SZI7_CLALS</name>
<comment type="caution">
    <text evidence="7">The sequence shown here is derived from an EMBL/GenBank/DDBJ whole genome shotgun (WGS) entry which is preliminary data.</text>
</comment>
<dbReference type="InterPro" id="IPR000086">
    <property type="entry name" value="NUDIX_hydrolase_dom"/>
</dbReference>
<comment type="similarity">
    <text evidence="2">Belongs to the Nudix hydrolase family.</text>
</comment>
<gene>
    <name evidence="7" type="ORF">A9F13_28g00154</name>
</gene>
<dbReference type="InterPro" id="IPR020084">
    <property type="entry name" value="NUDIX_hydrolase_CS"/>
</dbReference>
<dbReference type="KEGG" id="clus:A9F13_28g00154"/>
<evidence type="ECO:0000256" key="3">
    <source>
        <dbReference type="ARBA" id="ARBA00022723"/>
    </source>
</evidence>
<dbReference type="SUPFAM" id="SSF55811">
    <property type="entry name" value="Nudix"/>
    <property type="match status" value="1"/>
</dbReference>
<evidence type="ECO:0000313" key="7">
    <source>
        <dbReference type="EMBL" id="OVF04317.1"/>
    </source>
</evidence>
<protein>
    <submittedName>
        <fullName evidence="7">7,8-dihydro-8-oxoguanine triphosphatase</fullName>
    </submittedName>
</protein>
<accession>A0AA91SZI7</accession>
<keyword evidence="4" id="KW-0378">Hydrolase</keyword>
<dbReference type="AlphaFoldDB" id="A0AA91SZI7"/>
<dbReference type="PROSITE" id="PS51462">
    <property type="entry name" value="NUDIX"/>
    <property type="match status" value="1"/>
</dbReference>
<evidence type="ECO:0000256" key="2">
    <source>
        <dbReference type="ARBA" id="ARBA00005582"/>
    </source>
</evidence>
<evidence type="ECO:0000259" key="6">
    <source>
        <dbReference type="PROSITE" id="PS51462"/>
    </source>
</evidence>
<feature type="domain" description="Nudix hydrolase" evidence="6">
    <location>
        <begin position="2"/>
        <end position="139"/>
    </location>
</feature>
<dbReference type="GO" id="GO:0005737">
    <property type="term" value="C:cytoplasm"/>
    <property type="evidence" value="ECO:0007669"/>
    <property type="project" value="TreeGrafter"/>
</dbReference>
<dbReference type="PANTHER" id="PTHR43758:SF2">
    <property type="entry name" value="OXIDIZED PURINE NUCLEOSIDE TRIPHOSPHATE HYDROLASE"/>
    <property type="match status" value="1"/>
</dbReference>
<organism evidence="7 8">
    <name type="scientific">Clavispora lusitaniae</name>
    <name type="common">Candida lusitaniae</name>
    <dbReference type="NCBI Taxonomy" id="36911"/>
    <lineage>
        <taxon>Eukaryota</taxon>
        <taxon>Fungi</taxon>
        <taxon>Dikarya</taxon>
        <taxon>Ascomycota</taxon>
        <taxon>Saccharomycotina</taxon>
        <taxon>Pichiomycetes</taxon>
        <taxon>Metschnikowiaceae</taxon>
        <taxon>Clavispora</taxon>
    </lineage>
</organism>
<keyword evidence="3" id="KW-0479">Metal-binding</keyword>
<evidence type="ECO:0000256" key="4">
    <source>
        <dbReference type="ARBA" id="ARBA00022801"/>
    </source>
</evidence>
<dbReference type="CDD" id="cd18886">
    <property type="entry name" value="NUDIX_MutT_Nudt1"/>
    <property type="match status" value="1"/>
</dbReference>
<dbReference type="PANTHER" id="PTHR43758">
    <property type="entry name" value="7,8-DIHYDRO-8-OXOGUANINE TRIPHOSPHATASE"/>
    <property type="match status" value="1"/>
</dbReference>
<dbReference type="Pfam" id="PF00293">
    <property type="entry name" value="NUDIX"/>
    <property type="match status" value="1"/>
</dbReference>
<dbReference type="GO" id="GO:0016818">
    <property type="term" value="F:hydrolase activity, acting on acid anhydrides, in phosphorus-containing anhydrides"/>
    <property type="evidence" value="ECO:0007669"/>
    <property type="project" value="TreeGrafter"/>
</dbReference>
<sequence length="166" mass="19239">MTSQRYKYTLGFIRSGDHILFLNRQKAPWMGRWNGVGGKLDTNESPYECIVRETFEETGLHLPQYKDRGVMRWFRNGEDLGGVHIFTAEISEAEKDAYKTPKSFCHEGILDWKLLDWLLHPENTGVVDNVKIMLQHLFEAGPESVWISIYDNSVLESCTYTANYVE</sequence>
<keyword evidence="5" id="KW-0460">Magnesium</keyword>
<dbReference type="EMBL" id="LYUB02000028">
    <property type="protein sequence ID" value="OVF04317.1"/>
    <property type="molecule type" value="Genomic_DNA"/>
</dbReference>
<dbReference type="InterPro" id="IPR015797">
    <property type="entry name" value="NUDIX_hydrolase-like_dom_sf"/>
</dbReference>
<evidence type="ECO:0000256" key="1">
    <source>
        <dbReference type="ARBA" id="ARBA00001946"/>
    </source>
</evidence>
<evidence type="ECO:0000256" key="5">
    <source>
        <dbReference type="ARBA" id="ARBA00022842"/>
    </source>
</evidence>
<proteinExistence type="inferred from homology"/>
<dbReference type="PROSITE" id="PS00893">
    <property type="entry name" value="NUDIX_BOX"/>
    <property type="match status" value="1"/>
</dbReference>
<dbReference type="Gene3D" id="3.90.79.10">
    <property type="entry name" value="Nucleoside Triphosphate Pyrophosphohydrolase"/>
    <property type="match status" value="1"/>
</dbReference>
<dbReference type="Proteomes" id="UP000195602">
    <property type="component" value="Unassembled WGS sequence"/>
</dbReference>
<dbReference type="GO" id="GO:0046872">
    <property type="term" value="F:metal ion binding"/>
    <property type="evidence" value="ECO:0007669"/>
    <property type="project" value="UniProtKB-KW"/>
</dbReference>